<sequence>MTHAADDFPGDSSTTGVLTVGGTLTGRIDREYDSDWVKVDLVAGTSYVFSMPSHPTGLGGFTSFSSTELALRGPGGALLWDQSGSGQFGPTFEYTAKVSGSYFLETRSWNPDAHQYGSYNVAAAIKPAVADDFASNATTAGVLVASGKASGTFEFAGDIDWFRFRAEAGKHYSFGSETVAPFVSPGGMQIFDSNGVEYPIYPFNPSVTGDYYVAVGSHQPGTYSIVSRTLATDDYAGDMSTTAVLRAGADITGAIQFRADTDYIKTTLAAGVAYTFELAAHLSDISALSISLRNAAGEWVPLSQSSPAAGRATLTFTPATAGDYYFVVDGEQLFNGVTRSPYTLKWVRPVAGDDFGDNYANASAVALGATVSGVLDGAGDIDVLKLDLQAGKSYVFEMASGRAGTGVGMAISTVAGGVYSEGGMLLSHTFTPQSSGTYYVSASAGPTGGAFTFKATLETDDFGVTAATAGKLVIGSSVSGKLTSGGGDRDWFGVTLTAGQRYSFTTASADATSFDASVIAKILDSNGNPLASSPSWSLDGLELTFAAATSGKYFFELSAPSGSGAYTIAAKQIPNDDFGHTSATAGRLTEGVSQAGALEVMGDRDSFKLAVTAGNQYVIEVKTRPVADSFGYTDIEVVDGSGVSRVGQGTGDFSLGYQYVVVDATSSGDYLVTMDGAAGGGVGSYAINAYSVGRDDFGSTGSTAGVVAINGQTKGRLEHIFDEDAFKVSLTAGKTYAFELIGVLGGGGTLDTQSGSIFRLLGPDAMRLDTIATEANRGSPYIQFTARETGDYFLLAHGYDKNAGTYTVKATEVVDDTVAPTLAAQWISNGATGVSLTGDFVLTFSEGVKVGGGPILLRTGSGGAIALQAPIETGNKLIMAADATLRAGTTYTLELPVGSVMDYAGNPYAGVKSFTFTTTAIASTATTGNDLMTGFGNGTRIDGGAGIDTAPYAESMANYRVVRNGGDALVVYRNGATGDALTGIERLLFADGAIALDISGNAGQAYRLYQAAFDRAPDHGGLGYWIAQMDRGMALTTVASNFVASDEFRTLYGASPTNAQFVDLLYDNILHRKGEQGGIDFWVNSLANGATRDQVLTGFSESAENQGALASVIGNGFLYQPYG</sequence>
<dbReference type="Proteomes" id="UP000809349">
    <property type="component" value="Unassembled WGS sequence"/>
</dbReference>
<accession>A0ABS7SQT5</accession>
<feature type="domain" description="SbsA Ig-like" evidence="2">
    <location>
        <begin position="816"/>
        <end position="918"/>
    </location>
</feature>
<dbReference type="InterPro" id="IPR017868">
    <property type="entry name" value="Filamin/ABP280_repeat-like"/>
</dbReference>
<evidence type="ECO:0000313" key="4">
    <source>
        <dbReference type="EMBL" id="MBZ2208302.1"/>
    </source>
</evidence>
<keyword evidence="5" id="KW-1185">Reference proteome</keyword>
<dbReference type="InterPro" id="IPR038255">
    <property type="entry name" value="PBS_linker_sf"/>
</dbReference>
<reference evidence="4 5" key="2">
    <citation type="submission" date="2021-08" db="EMBL/GenBank/DDBJ databases">
        <title>Massilia sp. R798.</title>
        <authorList>
            <person name="Baek J.H."/>
            <person name="Jung H.S."/>
            <person name="Kim K.R."/>
            <person name="Jeon C.O."/>
        </authorList>
    </citation>
    <scope>NUCLEOTIDE SEQUENCE [LARGE SCALE GENOMIC DNA]</scope>
    <source>
        <strain evidence="4 5">R798</strain>
    </source>
</reference>
<comment type="caution">
    <text evidence="4">The sequence shown here is derived from an EMBL/GenBank/DDBJ whole genome shotgun (WGS) entry which is preliminary data.</text>
</comment>
<dbReference type="Pfam" id="PF13946">
    <property type="entry name" value="DUF4214"/>
    <property type="match status" value="1"/>
</dbReference>
<organism evidence="4 5">
    <name type="scientific">Massilia soli</name>
    <dbReference type="NCBI Taxonomy" id="2792854"/>
    <lineage>
        <taxon>Bacteria</taxon>
        <taxon>Pseudomonadati</taxon>
        <taxon>Pseudomonadota</taxon>
        <taxon>Betaproteobacteria</taxon>
        <taxon>Burkholderiales</taxon>
        <taxon>Oxalobacteraceae</taxon>
        <taxon>Telluria group</taxon>
        <taxon>Massilia</taxon>
    </lineage>
</organism>
<name>A0ABS7SQT5_9BURK</name>
<dbReference type="PROSITE" id="PS50194">
    <property type="entry name" value="FILAMIN_REPEAT"/>
    <property type="match status" value="1"/>
</dbReference>
<dbReference type="Gene3D" id="2.60.120.380">
    <property type="match status" value="7"/>
</dbReference>
<keyword evidence="1" id="KW-0732">Signal</keyword>
<reference evidence="4 5" key="1">
    <citation type="submission" date="2021-01" db="EMBL/GenBank/DDBJ databases">
        <authorList>
            <person name="Ruan W."/>
            <person name="Khan S.A."/>
            <person name="Jeon C.O."/>
        </authorList>
    </citation>
    <scope>NUCLEOTIDE SEQUENCE [LARGE SCALE GENOMIC DNA]</scope>
    <source>
        <strain evidence="4 5">R798</strain>
    </source>
</reference>
<evidence type="ECO:0000256" key="1">
    <source>
        <dbReference type="ARBA" id="ARBA00022729"/>
    </source>
</evidence>
<dbReference type="InterPro" id="IPR032812">
    <property type="entry name" value="SbsA_Ig"/>
</dbReference>
<evidence type="ECO:0000313" key="5">
    <source>
        <dbReference type="Proteomes" id="UP000809349"/>
    </source>
</evidence>
<dbReference type="Gene3D" id="1.10.3130.20">
    <property type="entry name" value="Phycobilisome linker domain"/>
    <property type="match status" value="1"/>
</dbReference>
<proteinExistence type="predicted"/>
<dbReference type="RefSeq" id="WP_223468791.1">
    <property type="nucleotide sequence ID" value="NZ_JAFBIL020000005.1"/>
</dbReference>
<dbReference type="EMBL" id="JAFBIL020000005">
    <property type="protein sequence ID" value="MBZ2208302.1"/>
    <property type="molecule type" value="Genomic_DNA"/>
</dbReference>
<evidence type="ECO:0000259" key="3">
    <source>
        <dbReference type="Pfam" id="PF13946"/>
    </source>
</evidence>
<protein>
    <submittedName>
        <fullName evidence="4">DUF4214 domain-containing protein</fullName>
    </submittedName>
</protein>
<evidence type="ECO:0000259" key="2">
    <source>
        <dbReference type="Pfam" id="PF13205"/>
    </source>
</evidence>
<gene>
    <name evidence="4" type="ORF">I4X03_013630</name>
</gene>
<dbReference type="InterPro" id="IPR025282">
    <property type="entry name" value="DUF4214"/>
</dbReference>
<feature type="domain" description="DUF4214" evidence="3">
    <location>
        <begin position="1039"/>
        <end position="1107"/>
    </location>
</feature>
<dbReference type="Pfam" id="PF13205">
    <property type="entry name" value="Big_5"/>
    <property type="match status" value="1"/>
</dbReference>